<evidence type="ECO:0000313" key="2">
    <source>
        <dbReference type="EMBL" id="PMD32524.1"/>
    </source>
</evidence>
<sequence length="110" mass="12622">MVKSSLRAASEVAYEYVQILDVMVGQAPEYVSLAYGAVKILLVVQVNYEEMKQSVASYMEKIKTKFELIDHLTAYLPTDRLVGAMAKMYDFFNRFLAKALKFYTRSRTSK</sequence>
<reference evidence="2 3" key="1">
    <citation type="submission" date="2016-04" db="EMBL/GenBank/DDBJ databases">
        <title>A degradative enzymes factory behind the ericoid mycorrhizal symbiosis.</title>
        <authorList>
            <consortium name="DOE Joint Genome Institute"/>
            <person name="Martino E."/>
            <person name="Morin E."/>
            <person name="Grelet G."/>
            <person name="Kuo A."/>
            <person name="Kohler A."/>
            <person name="Daghino S."/>
            <person name="Barry K."/>
            <person name="Choi C."/>
            <person name="Cichocki N."/>
            <person name="Clum A."/>
            <person name="Copeland A."/>
            <person name="Hainaut M."/>
            <person name="Haridas S."/>
            <person name="Labutti K."/>
            <person name="Lindquist E."/>
            <person name="Lipzen A."/>
            <person name="Khouja H.-R."/>
            <person name="Murat C."/>
            <person name="Ohm R."/>
            <person name="Olson A."/>
            <person name="Spatafora J."/>
            <person name="Veneault-Fourrey C."/>
            <person name="Henrissat B."/>
            <person name="Grigoriev I."/>
            <person name="Martin F."/>
            <person name="Perotto S."/>
        </authorList>
    </citation>
    <scope>NUCLEOTIDE SEQUENCE [LARGE SCALE GENOMIC DNA]</scope>
    <source>
        <strain evidence="2 3">F</strain>
    </source>
</reference>
<name>A0A2J6R1Y9_HYAVF</name>
<dbReference type="EMBL" id="KZ613958">
    <property type="protein sequence ID" value="PMD32524.1"/>
    <property type="molecule type" value="Genomic_DNA"/>
</dbReference>
<evidence type="ECO:0000313" key="3">
    <source>
        <dbReference type="Proteomes" id="UP000235786"/>
    </source>
</evidence>
<accession>A0A2J6R1Y9</accession>
<dbReference type="Proteomes" id="UP000235786">
    <property type="component" value="Unassembled WGS sequence"/>
</dbReference>
<dbReference type="InterPro" id="IPR056125">
    <property type="entry name" value="DUF7708"/>
</dbReference>
<proteinExistence type="predicted"/>
<gene>
    <name evidence="2" type="ORF">L207DRAFT_440196</name>
</gene>
<dbReference type="OrthoDB" id="3560423at2759"/>
<dbReference type="Pfam" id="PF24809">
    <property type="entry name" value="DUF7708"/>
    <property type="match status" value="1"/>
</dbReference>
<feature type="domain" description="DUF7708" evidence="1">
    <location>
        <begin position="6"/>
        <end position="109"/>
    </location>
</feature>
<keyword evidence="3" id="KW-1185">Reference proteome</keyword>
<organism evidence="2 3">
    <name type="scientific">Hyaloscypha variabilis (strain UAMH 11265 / GT02V1 / F)</name>
    <name type="common">Meliniomyces variabilis</name>
    <dbReference type="NCBI Taxonomy" id="1149755"/>
    <lineage>
        <taxon>Eukaryota</taxon>
        <taxon>Fungi</taxon>
        <taxon>Dikarya</taxon>
        <taxon>Ascomycota</taxon>
        <taxon>Pezizomycotina</taxon>
        <taxon>Leotiomycetes</taxon>
        <taxon>Helotiales</taxon>
        <taxon>Hyaloscyphaceae</taxon>
        <taxon>Hyaloscypha</taxon>
        <taxon>Hyaloscypha variabilis</taxon>
    </lineage>
</organism>
<dbReference type="AlphaFoldDB" id="A0A2J6R1Y9"/>
<protein>
    <recommendedName>
        <fullName evidence="1">DUF7708 domain-containing protein</fullName>
    </recommendedName>
</protein>
<evidence type="ECO:0000259" key="1">
    <source>
        <dbReference type="Pfam" id="PF24809"/>
    </source>
</evidence>